<evidence type="ECO:0000313" key="1">
    <source>
        <dbReference type="EnsemblPlants" id="MELO3C004987.2.1"/>
    </source>
</evidence>
<reference evidence="1" key="1">
    <citation type="submission" date="2023-03" db="UniProtKB">
        <authorList>
            <consortium name="EnsemblPlants"/>
        </authorList>
    </citation>
    <scope>IDENTIFICATION</scope>
</reference>
<name>A0A9I9CKD9_CUCME</name>
<proteinExistence type="predicted"/>
<dbReference type="AlphaFoldDB" id="A0A9I9CKD9"/>
<sequence>MLDGLIVGAGCRIRDKVRPFEQEQNAGLRSVRFRGGGGGNFWPTGGGGRFWGRISTSIEREVEVDVFDRPVRSSPPIATFMAVDGKGGGFWE</sequence>
<dbReference type="EnsemblPlants" id="MELO3C004987.2.1">
    <property type="protein sequence ID" value="MELO3C004987.2.1"/>
    <property type="gene ID" value="MELO3C004987.2"/>
</dbReference>
<protein>
    <submittedName>
        <fullName evidence="1">Uncharacterized protein</fullName>
    </submittedName>
</protein>
<dbReference type="Gramene" id="MELO3C004987.2.1">
    <property type="protein sequence ID" value="MELO3C004987.2.1"/>
    <property type="gene ID" value="MELO3C004987.2"/>
</dbReference>
<organism evidence="1">
    <name type="scientific">Cucumis melo</name>
    <name type="common">Muskmelon</name>
    <dbReference type="NCBI Taxonomy" id="3656"/>
    <lineage>
        <taxon>Eukaryota</taxon>
        <taxon>Viridiplantae</taxon>
        <taxon>Streptophyta</taxon>
        <taxon>Embryophyta</taxon>
        <taxon>Tracheophyta</taxon>
        <taxon>Spermatophyta</taxon>
        <taxon>Magnoliopsida</taxon>
        <taxon>eudicotyledons</taxon>
        <taxon>Gunneridae</taxon>
        <taxon>Pentapetalae</taxon>
        <taxon>rosids</taxon>
        <taxon>fabids</taxon>
        <taxon>Cucurbitales</taxon>
        <taxon>Cucurbitaceae</taxon>
        <taxon>Benincaseae</taxon>
        <taxon>Cucumis</taxon>
    </lineage>
</organism>
<accession>A0A9I9CKD9</accession>